<reference evidence="3 4" key="2">
    <citation type="journal article" date="2013" name="Int. J. Syst. Evol. Microbiol.">
        <title>Methylophaga nitratireducenticrescens sp. nov. and Methylophaga frappieri sp. nov., isolated from the biofilm of the methanol-fed denitrification system treating the seawater at the Montreal Biodome.</title>
        <authorList>
            <person name="Villeneuve C."/>
            <person name="Martineau C."/>
            <person name="Mauffrey F."/>
            <person name="Villemur R."/>
        </authorList>
    </citation>
    <scope>NUCLEOTIDE SEQUENCE [LARGE SCALE GENOMIC DNA]</scope>
    <source>
        <strain evidence="3 4">JAM1</strain>
    </source>
</reference>
<dbReference type="KEGG" id="mej:Q7A_2456"/>
<keyword evidence="4" id="KW-1185">Reference proteome</keyword>
<dbReference type="EMBL" id="CP003390">
    <property type="protein sequence ID" value="AFI85256.1"/>
    <property type="molecule type" value="Genomic_DNA"/>
</dbReference>
<evidence type="ECO:0000259" key="1">
    <source>
        <dbReference type="Pfam" id="PF00534"/>
    </source>
</evidence>
<dbReference type="GO" id="GO:1901135">
    <property type="term" value="P:carbohydrate derivative metabolic process"/>
    <property type="evidence" value="ECO:0007669"/>
    <property type="project" value="UniProtKB-ARBA"/>
</dbReference>
<dbReference type="SUPFAM" id="SSF53756">
    <property type="entry name" value="UDP-Glycosyltransferase/glycogen phosphorylase"/>
    <property type="match status" value="1"/>
</dbReference>
<gene>
    <name evidence="3" type="ordered locus">Q7A_2456</name>
</gene>
<dbReference type="PANTHER" id="PTHR12526">
    <property type="entry name" value="GLYCOSYLTRANSFERASE"/>
    <property type="match status" value="1"/>
</dbReference>
<evidence type="ECO:0000259" key="2">
    <source>
        <dbReference type="Pfam" id="PF13439"/>
    </source>
</evidence>
<name>I1XLI7_METNJ</name>
<dbReference type="eggNOG" id="COG0438">
    <property type="taxonomic scope" value="Bacteria"/>
</dbReference>
<dbReference type="STRING" id="754476.Q7A_2456"/>
<feature type="domain" description="Glycosyltransferase subfamily 4-like N-terminal" evidence="2">
    <location>
        <begin position="47"/>
        <end position="181"/>
    </location>
</feature>
<dbReference type="PANTHER" id="PTHR12526:SF637">
    <property type="entry name" value="GLYCOSYLTRANSFERASE EPSF-RELATED"/>
    <property type="match status" value="1"/>
</dbReference>
<organism evidence="3 4">
    <name type="scientific">Methylophaga nitratireducenticrescens</name>
    <dbReference type="NCBI Taxonomy" id="754476"/>
    <lineage>
        <taxon>Bacteria</taxon>
        <taxon>Pseudomonadati</taxon>
        <taxon>Pseudomonadota</taxon>
        <taxon>Gammaproteobacteria</taxon>
        <taxon>Thiotrichales</taxon>
        <taxon>Piscirickettsiaceae</taxon>
        <taxon>Methylophaga</taxon>
    </lineage>
</organism>
<dbReference type="AlphaFoldDB" id="I1XLI7"/>
<dbReference type="HOGENOM" id="CLU_009583_9_0_6"/>
<evidence type="ECO:0000313" key="4">
    <source>
        <dbReference type="Proteomes" id="UP000009144"/>
    </source>
</evidence>
<dbReference type="Gene3D" id="3.40.50.2000">
    <property type="entry name" value="Glycogen Phosphorylase B"/>
    <property type="match status" value="2"/>
</dbReference>
<dbReference type="PATRIC" id="fig|754476.3.peg.2418"/>
<dbReference type="Pfam" id="PF00534">
    <property type="entry name" value="Glycos_transf_1"/>
    <property type="match status" value="1"/>
</dbReference>
<feature type="domain" description="Glycosyl transferase family 1" evidence="1">
    <location>
        <begin position="191"/>
        <end position="343"/>
    </location>
</feature>
<sequence length="381" mass="42638">MKVVEGKNSNINTAPCILQICHCYYEPFLDCARQYAVLFKDTPYKVVTVFLSGEPDPAVAEKACSDEVIFLGYKSKQLSGLKLGIIKKIRQLAKQYNFVACIAHRAKPTYVAAMATNLPILSIRHSFGDFDRPGRRLLVNLFKSRLTLLAVSNAVRDEIREKLPDWPQEQIQTLYNRINVDLVKSELLTTQEAREKLHLPLNDWIIGSVGRIHPDKDPQTLIRGFAKALPSLPDNAKLCFIGKGRLEAELKTLVQELNINDNVLFLGPIPEARRYFKAFDVFALSSDREPFGMVFLEAMAAELPIICTDCGGGAEIIEGVGELFKFRDIQALSDALINTASVENSKANNQAINSRLETYFSDSAVKTAFWTNPRISKLLKA</sequence>
<accession>I1XLI7</accession>
<dbReference type="InterPro" id="IPR001296">
    <property type="entry name" value="Glyco_trans_1"/>
</dbReference>
<keyword evidence="3" id="KW-0808">Transferase</keyword>
<dbReference type="InterPro" id="IPR028098">
    <property type="entry name" value="Glyco_trans_4-like_N"/>
</dbReference>
<reference evidence="3 4" key="1">
    <citation type="journal article" date="2012" name="J. Bacteriol.">
        <title>Complete genome sequences of Methylophaga sp. strain JAM1 and Methylophaga sp. strain JAM7.</title>
        <authorList>
            <person name="Villeneuve C."/>
            <person name="Martineau C."/>
            <person name="Mauffrey F."/>
            <person name="Villemur R."/>
        </authorList>
    </citation>
    <scope>NUCLEOTIDE SEQUENCE [LARGE SCALE GENOMIC DNA]</scope>
    <source>
        <strain evidence="3 4">JAM1</strain>
    </source>
</reference>
<dbReference type="RefSeq" id="WP_014707621.1">
    <property type="nucleotide sequence ID" value="NC_017857.3"/>
</dbReference>
<dbReference type="Proteomes" id="UP000009144">
    <property type="component" value="Chromosome"/>
</dbReference>
<dbReference type="Pfam" id="PF13439">
    <property type="entry name" value="Glyco_transf_4"/>
    <property type="match status" value="1"/>
</dbReference>
<dbReference type="GO" id="GO:0016757">
    <property type="term" value="F:glycosyltransferase activity"/>
    <property type="evidence" value="ECO:0007669"/>
    <property type="project" value="InterPro"/>
</dbReference>
<dbReference type="OrthoDB" id="5608566at2"/>
<protein>
    <submittedName>
        <fullName evidence="3">Glycosyl transferase in large core OS assembly cluster</fullName>
    </submittedName>
</protein>
<evidence type="ECO:0000313" key="3">
    <source>
        <dbReference type="EMBL" id="AFI85256.1"/>
    </source>
</evidence>
<proteinExistence type="predicted"/>
<dbReference type="CDD" id="cd03811">
    <property type="entry name" value="GT4_GT28_WabH-like"/>
    <property type="match status" value="1"/>
</dbReference>